<reference evidence="1" key="1">
    <citation type="journal article" date="2023" name="Mol. Phylogenet. Evol.">
        <title>Genome-scale phylogeny and comparative genomics of the fungal order Sordariales.</title>
        <authorList>
            <person name="Hensen N."/>
            <person name="Bonometti L."/>
            <person name="Westerberg I."/>
            <person name="Brannstrom I.O."/>
            <person name="Guillou S."/>
            <person name="Cros-Aarteil S."/>
            <person name="Calhoun S."/>
            <person name="Haridas S."/>
            <person name="Kuo A."/>
            <person name="Mondo S."/>
            <person name="Pangilinan J."/>
            <person name="Riley R."/>
            <person name="LaButti K."/>
            <person name="Andreopoulos B."/>
            <person name="Lipzen A."/>
            <person name="Chen C."/>
            <person name="Yan M."/>
            <person name="Daum C."/>
            <person name="Ng V."/>
            <person name="Clum A."/>
            <person name="Steindorff A."/>
            <person name="Ohm R.A."/>
            <person name="Martin F."/>
            <person name="Silar P."/>
            <person name="Natvig D.O."/>
            <person name="Lalanne C."/>
            <person name="Gautier V."/>
            <person name="Ament-Velasquez S.L."/>
            <person name="Kruys A."/>
            <person name="Hutchinson M.I."/>
            <person name="Powell A.J."/>
            <person name="Barry K."/>
            <person name="Miller A.N."/>
            <person name="Grigoriev I.V."/>
            <person name="Debuchy R."/>
            <person name="Gladieux P."/>
            <person name="Hiltunen Thoren M."/>
            <person name="Johannesson H."/>
        </authorList>
    </citation>
    <scope>NUCLEOTIDE SEQUENCE</scope>
    <source>
        <strain evidence="1">PSN309</strain>
    </source>
</reference>
<reference evidence="1" key="2">
    <citation type="submission" date="2023-05" db="EMBL/GenBank/DDBJ databases">
        <authorList>
            <consortium name="Lawrence Berkeley National Laboratory"/>
            <person name="Steindorff A."/>
            <person name="Hensen N."/>
            <person name="Bonometti L."/>
            <person name="Westerberg I."/>
            <person name="Brannstrom I.O."/>
            <person name="Guillou S."/>
            <person name="Cros-Aarteil S."/>
            <person name="Calhoun S."/>
            <person name="Haridas S."/>
            <person name="Kuo A."/>
            <person name="Mondo S."/>
            <person name="Pangilinan J."/>
            <person name="Riley R."/>
            <person name="Labutti K."/>
            <person name="Andreopoulos B."/>
            <person name="Lipzen A."/>
            <person name="Chen C."/>
            <person name="Yanf M."/>
            <person name="Daum C."/>
            <person name="Ng V."/>
            <person name="Clum A."/>
            <person name="Ohm R."/>
            <person name="Martin F."/>
            <person name="Silar P."/>
            <person name="Natvig D."/>
            <person name="Lalanne C."/>
            <person name="Gautier V."/>
            <person name="Ament-Velasquez S.L."/>
            <person name="Kruys A."/>
            <person name="Hutchinson M.I."/>
            <person name="Powell A.J."/>
            <person name="Barry K."/>
            <person name="Miller A.N."/>
            <person name="Grigoriev I.V."/>
            <person name="Debuchy R."/>
            <person name="Gladieux P."/>
            <person name="Thoren M.H."/>
            <person name="Johannesson H."/>
        </authorList>
    </citation>
    <scope>NUCLEOTIDE SEQUENCE</scope>
    <source>
        <strain evidence="1">PSN309</strain>
    </source>
</reference>
<accession>A0AAN6WNC9</accession>
<dbReference type="EMBL" id="MU864456">
    <property type="protein sequence ID" value="KAK4185239.1"/>
    <property type="molecule type" value="Genomic_DNA"/>
</dbReference>
<organism evidence="1 2">
    <name type="scientific">Podospora australis</name>
    <dbReference type="NCBI Taxonomy" id="1536484"/>
    <lineage>
        <taxon>Eukaryota</taxon>
        <taxon>Fungi</taxon>
        <taxon>Dikarya</taxon>
        <taxon>Ascomycota</taxon>
        <taxon>Pezizomycotina</taxon>
        <taxon>Sordariomycetes</taxon>
        <taxon>Sordariomycetidae</taxon>
        <taxon>Sordariales</taxon>
        <taxon>Podosporaceae</taxon>
        <taxon>Podospora</taxon>
    </lineage>
</organism>
<name>A0AAN6WNC9_9PEZI</name>
<dbReference type="Proteomes" id="UP001302126">
    <property type="component" value="Unassembled WGS sequence"/>
</dbReference>
<keyword evidence="2" id="KW-1185">Reference proteome</keyword>
<sequence>MEVLGAVVGITSVTVRTTTSKVWTLINTWREAPDGLHRLLDDLRRSQQFLDETETGLRELYLAWGTSPSDDPPDPTSTITAAILTLLEEAVVVIARIETWIEKIHNGDGIDSLSSEGLSKRRKAAWLRRC</sequence>
<proteinExistence type="predicted"/>
<comment type="caution">
    <text evidence="1">The sequence shown here is derived from an EMBL/GenBank/DDBJ whole genome shotgun (WGS) entry which is preliminary data.</text>
</comment>
<protein>
    <submittedName>
        <fullName evidence="1">Uncharacterized protein</fullName>
    </submittedName>
</protein>
<evidence type="ECO:0000313" key="1">
    <source>
        <dbReference type="EMBL" id="KAK4185239.1"/>
    </source>
</evidence>
<gene>
    <name evidence="1" type="ORF">QBC35DRAFT_20544</name>
</gene>
<evidence type="ECO:0000313" key="2">
    <source>
        <dbReference type="Proteomes" id="UP001302126"/>
    </source>
</evidence>
<dbReference type="AlphaFoldDB" id="A0AAN6WNC9"/>